<dbReference type="VEuPathDB" id="TriTrypDB:ECC02_003988"/>
<evidence type="ECO:0000256" key="1">
    <source>
        <dbReference type="ARBA" id="ARBA00022448"/>
    </source>
</evidence>
<evidence type="ECO:0000313" key="7">
    <source>
        <dbReference type="EMBL" id="KAF5222902.1"/>
    </source>
</evidence>
<evidence type="ECO:0000256" key="2">
    <source>
        <dbReference type="ARBA" id="ARBA00022927"/>
    </source>
</evidence>
<keyword evidence="1" id="KW-0813">Transport</keyword>
<evidence type="ECO:0000259" key="5">
    <source>
        <dbReference type="Pfam" id="PF04118"/>
    </source>
</evidence>
<dbReference type="EMBL" id="JABDHM010000023">
    <property type="protein sequence ID" value="KAF5222902.1"/>
    <property type="molecule type" value="Genomic_DNA"/>
</dbReference>
<dbReference type="Proteomes" id="UP000583944">
    <property type="component" value="Unassembled WGS sequence"/>
</dbReference>
<evidence type="ECO:0008006" key="9">
    <source>
        <dbReference type="Google" id="ProtNLM"/>
    </source>
</evidence>
<dbReference type="PANTHER" id="PTHR14042:SF24">
    <property type="entry name" value="PROTEIN DOPEY-1 HOMOLOG"/>
    <property type="match status" value="1"/>
</dbReference>
<gene>
    <name evidence="7" type="ORF">ECC02_003988</name>
</gene>
<feature type="region of interest" description="Disordered" evidence="4">
    <location>
        <begin position="502"/>
        <end position="523"/>
    </location>
</feature>
<dbReference type="Pfam" id="PF04118">
    <property type="entry name" value="Dopey_N"/>
    <property type="match status" value="1"/>
</dbReference>
<proteinExistence type="inferred from homology"/>
<dbReference type="GO" id="GO:0006895">
    <property type="term" value="P:Golgi to endosome transport"/>
    <property type="evidence" value="ECO:0007669"/>
    <property type="project" value="InterPro"/>
</dbReference>
<sequence length="2120" mass="234341">MVFGLLSERFLVECMNTQLGDVEVVPQLSKRATRYSAEMVKLLLIMDRTPSSNWASLSTMLTQLLKCIESNIEATTEVLPDPVLLCRVIWKCFDPKGVMGVHRKALDVLQRLCLCVGTSELIRQMPLLLVGVLELLPQCSIQVKCELLHFVEVHMLRTLPPGVVAVELPGILSAILGGLEEKDTTEVYRSTLKIMEALHTILRNAETMISANSNPIEEVDDNHHEKEILLGNSSEGGGEVILYSALWLTLKNCPSLRACVLLYLKMRLCGGVSQAHSVGHGSVLAESEGLEKEKKNICLLAAPTPFSIVLGSDPRIVHSAIFATLQEQSERKHRLMLDILISAFPLDVETTFTFEERSWLVAAVIQLLGFSDVNISIRRRIAGWLTGSNPGRASMYVQEVSSFLVAHAFYGVVRWWESRFVPSTATDNRGNTSKMNTLEESYYQVLFASACKRCLPLADSSASSKMSINLTEAYLTPNVWLRAFMSFFQQFFVLDDADDADDDDDKNSNNTNNDNDIDDYARYSGEGDGVSPRTIGNPFIEHVVPLVMPFVCDLLVSMELWKRENPRQSSAIDSTLNAVFSVVTWDYFTCYEHDLISILEGCLDGLREIAAFYLPANGVGEILEGSQEGCNVNETPNKPIPFCESHGKLISDFQVCFRRLSGLVSAVEPHVMGLMDLDVERTTAFLQGIFKTSQSLCSIVWSACEILLAHDNTGSESAHFSIAQCLINGCLDSFNFIFFGMFSALQDRVELAGSCNTIREKEGTLLDSMMRSSTAMAEIVLRGCSACAETLARINDTVFSLFQRSLQLGGKSPLSSSDSSFGVCEDILVSWVESVFSLTGSTCLAVQKDALQLYADLLSSTTLPLALQSAKFIEELTVKLLPRLWELLGTCNAGMQPHVVQLLVRLYATHEGRAILDNITSVATTENGERLLLLFCLLDEENVSENVFLPGLFMMLRALDCKDAPLRRLAHSMVRQSLPCFHRVLNPLFDSLTRYLTSRGAADEEKTVAAEHVDCVSAHFNNQIFLEHEMNGLSPMEFLSLVKSILAIPSFLLPLLTRLHQMQPPEGFRALMTTIFPRPLAAAGDQKGESDMPLNSAFAVLGCLLLGIVRRCLLPQSDGLGEDNPRLYVELCIEACETLNLMLEGTLSLSNPPETVVHTWYYATFQTMDFLHEVVKRPELSVAQLLMLKHFVDAVRFLNAVTPTSTSFPLDAYFCMLAKKAHKIEASETVVDGADRSTARNCIVALKIPKFYTTVALGLEQATATALTPAWAAYDLLSVWCNTLLELLPFFHEELDGASAHLLKIFLRVIDQLLVQTTSVTECANSRVIEKCLNAVYGLLEYHLATEKQRRQSHASGRGQSVGWFAAHVPIFGSGGGSSSSAQKATGVDAAASIGAVRHSIRPVVSILCKLHCAMHKAQAQRAVEGERPRYGVRGRVVCSNLESAIHRVLRLYAQEMGAEFYKVFIDVWAAGHAQPFTEMFTSLAPRGTHLFNETVRNRMELLPLIGPGNDMALSFPMFLGDQELIVQLLNAGTGITVLSLIRVLEELLKQNCSNNTTNCSSSSRRHMLGAELPFDASVFYYLYTFIYTCRVPSGETQEVLNALIDIAITHLSQGSPSVVCLGLIVQVFSHFVWGQSVPRSSPSSPCETVGGSCVEWGKDKRCSNIICKVLDALGSVALHTSSMQGELMFSFKMLSVALPRLACSALSDQDRIATAVLSFYKRSLLPTIMFGADSQTDADVRARTPLVKAALSVLQAIIRLGDTVTRRLRQEFLDVLCTCDFFNFPQSVIHEWGVIFEWLSQDWTFHGEAVQFLAPSSSHSSRIVALIHSADEEERQRVRQIKRLVFYVTCMPPSTLMLDREFCLLIRGRIADSLRSFHSIASGNSSNGSGSGYRSVRYALFLFRVLVTKLDPALLHPFWPVVLPTVFRVLSIPSPSVDAAAGKRKSTDGELLALQMECLKLLDFVGVIMPDTFSPFHWVFFDDLDATTVIVPNNAKEVFIPIVHRLKLSLRLRTVSLQDVWAPAVSSSSAFTNWTGYQRPLLRFPPICYGSLRGIGPSAAALSLFYRSGGFLTASQAPEQLLSAASTRLMDGWDEAYVRALVEADFSCVLDNTLPTPSR</sequence>
<dbReference type="GO" id="GO:0005829">
    <property type="term" value="C:cytosol"/>
    <property type="evidence" value="ECO:0007669"/>
    <property type="project" value="GOC"/>
</dbReference>
<dbReference type="VEuPathDB" id="TriTrypDB:BCY84_01520"/>
<evidence type="ECO:0000313" key="8">
    <source>
        <dbReference type="Proteomes" id="UP000583944"/>
    </source>
</evidence>
<comment type="caution">
    <text evidence="7">The sequence shown here is derived from an EMBL/GenBank/DDBJ whole genome shotgun (WGS) entry which is preliminary data.</text>
</comment>
<dbReference type="InterPro" id="IPR040314">
    <property type="entry name" value="DOP1"/>
</dbReference>
<evidence type="ECO:0000256" key="3">
    <source>
        <dbReference type="ARBA" id="ARBA00046326"/>
    </source>
</evidence>
<reference evidence="7 8" key="1">
    <citation type="journal article" date="2019" name="Genome Biol. Evol.">
        <title>Nanopore Sequencing Significantly Improves Genome Assembly of the Protozoan Parasite Trypanosoma cruzi.</title>
        <authorList>
            <person name="Diaz-Viraque F."/>
            <person name="Pita S."/>
            <person name="Greif G."/>
            <person name="de Souza R.C.M."/>
            <person name="Iraola G."/>
            <person name="Robello C."/>
        </authorList>
    </citation>
    <scope>NUCLEOTIDE SEQUENCE [LARGE SCALE GENOMIC DNA]</scope>
    <source>
        <strain evidence="7 8">Berenice</strain>
    </source>
</reference>
<dbReference type="Pfam" id="PF24598">
    <property type="entry name" value="DOP1_C"/>
    <property type="match status" value="1"/>
</dbReference>
<evidence type="ECO:0000259" key="6">
    <source>
        <dbReference type="Pfam" id="PF24598"/>
    </source>
</evidence>
<dbReference type="InterPro" id="IPR007249">
    <property type="entry name" value="DOP1_N"/>
</dbReference>
<organism evidence="7 8">
    <name type="scientific">Trypanosoma cruzi</name>
    <dbReference type="NCBI Taxonomy" id="5693"/>
    <lineage>
        <taxon>Eukaryota</taxon>
        <taxon>Discoba</taxon>
        <taxon>Euglenozoa</taxon>
        <taxon>Kinetoplastea</taxon>
        <taxon>Metakinetoplastina</taxon>
        <taxon>Trypanosomatida</taxon>
        <taxon>Trypanosomatidae</taxon>
        <taxon>Trypanosoma</taxon>
        <taxon>Schizotrypanum</taxon>
    </lineage>
</organism>
<dbReference type="GO" id="GO:0015031">
    <property type="term" value="P:protein transport"/>
    <property type="evidence" value="ECO:0007669"/>
    <property type="project" value="UniProtKB-KW"/>
</dbReference>
<dbReference type="InterPro" id="IPR056457">
    <property type="entry name" value="DOP1_C"/>
</dbReference>
<protein>
    <recommendedName>
        <fullName evidence="9">Dopey N-terminal domain-containing protein</fullName>
    </recommendedName>
</protein>
<feature type="domain" description="DOP1 N-terminal" evidence="5">
    <location>
        <begin position="30"/>
        <end position="389"/>
    </location>
</feature>
<evidence type="ECO:0000256" key="4">
    <source>
        <dbReference type="SAM" id="MobiDB-lite"/>
    </source>
</evidence>
<dbReference type="GO" id="GO:0005768">
    <property type="term" value="C:endosome"/>
    <property type="evidence" value="ECO:0007669"/>
    <property type="project" value="TreeGrafter"/>
</dbReference>
<feature type="domain" description="DOP1-like C-terminal" evidence="6">
    <location>
        <begin position="1663"/>
        <end position="1986"/>
    </location>
</feature>
<accession>A0A7J6Y8L1</accession>
<name>A0A7J6Y8L1_TRYCR</name>
<dbReference type="GO" id="GO:0005802">
    <property type="term" value="C:trans-Golgi network"/>
    <property type="evidence" value="ECO:0007669"/>
    <property type="project" value="TreeGrafter"/>
</dbReference>
<keyword evidence="2" id="KW-0653">Protein transport</keyword>
<comment type="similarity">
    <text evidence="3">Belongs to the DOP1 family.</text>
</comment>
<dbReference type="PANTHER" id="PTHR14042">
    <property type="entry name" value="DOPEY-RELATED"/>
    <property type="match status" value="1"/>
</dbReference>